<keyword evidence="1" id="KW-0732">Signal</keyword>
<evidence type="ECO:0000313" key="3">
    <source>
        <dbReference type="Proteomes" id="UP000734511"/>
    </source>
</evidence>
<evidence type="ECO:0000256" key="1">
    <source>
        <dbReference type="SAM" id="SignalP"/>
    </source>
</evidence>
<feature type="signal peptide" evidence="1">
    <location>
        <begin position="1"/>
        <end position="30"/>
    </location>
</feature>
<comment type="caution">
    <text evidence="2">The sequence shown here is derived from an EMBL/GenBank/DDBJ whole genome shotgun (WGS) entry which is preliminary data.</text>
</comment>
<protein>
    <recommendedName>
        <fullName evidence="4">Secreted protein</fullName>
    </recommendedName>
</protein>
<proteinExistence type="predicted"/>
<evidence type="ECO:0008006" key="4">
    <source>
        <dbReference type="Google" id="ProtNLM"/>
    </source>
</evidence>
<feature type="chain" id="PRO_5046717962" description="Secreted protein" evidence="1">
    <location>
        <begin position="31"/>
        <end position="149"/>
    </location>
</feature>
<dbReference type="Proteomes" id="UP000734511">
    <property type="component" value="Unassembled WGS sequence"/>
</dbReference>
<name>A0ABX0ZQ40_9ACTN</name>
<accession>A0ABX0ZQ40</accession>
<evidence type="ECO:0000313" key="2">
    <source>
        <dbReference type="EMBL" id="NJP43919.1"/>
    </source>
</evidence>
<dbReference type="EMBL" id="JAATEJ010000006">
    <property type="protein sequence ID" value="NJP43919.1"/>
    <property type="molecule type" value="Genomic_DNA"/>
</dbReference>
<dbReference type="RefSeq" id="WP_167982781.1">
    <property type="nucleotide sequence ID" value="NZ_JAATEJ010000006.1"/>
</dbReference>
<organism evidence="2 3">
    <name type="scientific">Actinacidiphila epipremni</name>
    <dbReference type="NCBI Taxonomy" id="2053013"/>
    <lineage>
        <taxon>Bacteria</taxon>
        <taxon>Bacillati</taxon>
        <taxon>Actinomycetota</taxon>
        <taxon>Actinomycetes</taxon>
        <taxon>Kitasatosporales</taxon>
        <taxon>Streptomycetaceae</taxon>
        <taxon>Actinacidiphila</taxon>
    </lineage>
</organism>
<reference evidence="2 3" key="1">
    <citation type="submission" date="2020-03" db="EMBL/GenBank/DDBJ databases">
        <title>WGS of actinomycetes isolated from Thailand.</title>
        <authorList>
            <person name="Thawai C."/>
        </authorList>
    </citation>
    <scope>NUCLEOTIDE SEQUENCE [LARGE SCALE GENOMIC DNA]</scope>
    <source>
        <strain evidence="2 3">PRB2-1</strain>
    </source>
</reference>
<sequence length="149" mass="15203">MNFRRIWSAVGAGLVLAGSAVLGAAGTAQADFGSWDNFYGIGSNWHCSGTAGIDEEPGLLAQECIVVSGTNYQAVTVVRASQAGNYHIDTISILSGQAQYDAYCAGVIAAGTDKACFTPTKAGAAGHSVQGLAKGPQYSLLWSPSVTLG</sequence>
<keyword evidence="3" id="KW-1185">Reference proteome</keyword>
<gene>
    <name evidence="2" type="ORF">HCN08_10955</name>
</gene>